<keyword evidence="14" id="KW-1185">Reference proteome</keyword>
<dbReference type="Gene3D" id="1.10.10.650">
    <property type="entry name" value="RuvA domain 2-like"/>
    <property type="match status" value="1"/>
</dbReference>
<dbReference type="InterPro" id="IPR012340">
    <property type="entry name" value="NA-bd_OB-fold"/>
</dbReference>
<dbReference type="GO" id="GO:0003677">
    <property type="term" value="F:DNA binding"/>
    <property type="evidence" value="ECO:0007669"/>
    <property type="project" value="InterPro"/>
</dbReference>
<dbReference type="FunCoup" id="A0A167NUK9">
    <property type="interactions" value="907"/>
</dbReference>
<dbReference type="InterPro" id="IPR028088">
    <property type="entry name" value="Spt6_HTH_DNA-bd_dom"/>
</dbReference>
<dbReference type="SUPFAM" id="SSF47781">
    <property type="entry name" value="RuvA domain 2-like"/>
    <property type="match status" value="2"/>
</dbReference>
<feature type="non-terminal residue" evidence="13">
    <location>
        <position position="1318"/>
    </location>
</feature>
<keyword evidence="7" id="KW-0804">Transcription</keyword>
<comment type="similarity">
    <text evidence="3">Belongs to the SPT6 family.</text>
</comment>
<keyword evidence="6" id="KW-0727">SH2 domain</keyword>
<evidence type="ECO:0000256" key="10">
    <source>
        <dbReference type="ARBA" id="ARBA00093389"/>
    </source>
</evidence>
<dbReference type="InterPro" id="IPR042066">
    <property type="entry name" value="Spt6_death-like"/>
</dbReference>
<dbReference type="SUPFAM" id="SSF55550">
    <property type="entry name" value="SH2 domain"/>
    <property type="match status" value="1"/>
</dbReference>
<dbReference type="Gene3D" id="1.10.3500.10">
    <property type="entry name" value="Tex N-terminal region-like"/>
    <property type="match status" value="1"/>
</dbReference>
<dbReference type="GO" id="GO:0005694">
    <property type="term" value="C:chromosome"/>
    <property type="evidence" value="ECO:0007669"/>
    <property type="project" value="UniProtKB-SubCell"/>
</dbReference>
<dbReference type="InterPro" id="IPR036860">
    <property type="entry name" value="SH2_dom_sf"/>
</dbReference>
<dbReference type="EMBL" id="KV440975">
    <property type="protein sequence ID" value="OAD76644.1"/>
    <property type="molecule type" value="Genomic_DNA"/>
</dbReference>
<evidence type="ECO:0000256" key="1">
    <source>
        <dbReference type="ARBA" id="ARBA00004123"/>
    </source>
</evidence>
<dbReference type="InterPro" id="IPR028083">
    <property type="entry name" value="Spt6_acidic_N_dom"/>
</dbReference>
<dbReference type="InterPro" id="IPR035019">
    <property type="entry name" value="Spt6_SH2_N"/>
</dbReference>
<keyword evidence="5" id="KW-0158">Chromosome</keyword>
<evidence type="ECO:0000259" key="12">
    <source>
        <dbReference type="PROSITE" id="PS50126"/>
    </source>
</evidence>
<dbReference type="Proteomes" id="UP000077315">
    <property type="component" value="Unassembled WGS sequence"/>
</dbReference>
<dbReference type="SUPFAM" id="SSF50249">
    <property type="entry name" value="Nucleic acid-binding proteins"/>
    <property type="match status" value="1"/>
</dbReference>
<dbReference type="InterPro" id="IPR000980">
    <property type="entry name" value="SH2"/>
</dbReference>
<dbReference type="InterPro" id="IPR035018">
    <property type="entry name" value="Spt6_SH2_C"/>
</dbReference>
<evidence type="ECO:0000256" key="5">
    <source>
        <dbReference type="ARBA" id="ARBA00022454"/>
    </source>
</evidence>
<dbReference type="SUPFAM" id="SSF158832">
    <property type="entry name" value="Tex N-terminal region-like"/>
    <property type="match status" value="1"/>
</dbReference>
<dbReference type="Pfam" id="PF22706">
    <property type="entry name" value="Tex_central_region"/>
    <property type="match status" value="1"/>
</dbReference>
<reference evidence="14" key="1">
    <citation type="submission" date="2015-06" db="EMBL/GenBank/DDBJ databases">
        <title>Expansion of signal transduction pathways in fungi by whole-genome duplication.</title>
        <authorList>
            <consortium name="DOE Joint Genome Institute"/>
            <person name="Corrochano L.M."/>
            <person name="Kuo A."/>
            <person name="Marcet-Houben M."/>
            <person name="Polaino S."/>
            <person name="Salamov A."/>
            <person name="Villalobos J.M."/>
            <person name="Alvarez M.I."/>
            <person name="Avalos J."/>
            <person name="Benito E.P."/>
            <person name="Benoit I."/>
            <person name="Burger G."/>
            <person name="Camino L.P."/>
            <person name="Canovas D."/>
            <person name="Cerda-Olmedo E."/>
            <person name="Cheng J.-F."/>
            <person name="Dominguez A."/>
            <person name="Elias M."/>
            <person name="Eslava A.P."/>
            <person name="Glaser F."/>
            <person name="Grimwood J."/>
            <person name="Gutierrez G."/>
            <person name="Heitman J."/>
            <person name="Henrissat B."/>
            <person name="Iturriaga E.A."/>
            <person name="Lang B.F."/>
            <person name="Lavin J.L."/>
            <person name="Lee S."/>
            <person name="Li W."/>
            <person name="Lindquist E."/>
            <person name="Lopez-Garcia S."/>
            <person name="Luque E.M."/>
            <person name="Marcos A.T."/>
            <person name="Martin J."/>
            <person name="McCluskey K."/>
            <person name="Medina H.R."/>
            <person name="Miralles-Duran A."/>
            <person name="Miyazaki A."/>
            <person name="Munoz-Torres E."/>
            <person name="Oguiza J.A."/>
            <person name="Ohm R."/>
            <person name="Olmedo M."/>
            <person name="Orejas M."/>
            <person name="Ortiz-Castellanos L."/>
            <person name="Pisabarro A.G."/>
            <person name="Rodriguez-Romero J."/>
            <person name="Ruiz-Herrera J."/>
            <person name="Ruiz-Vazquez R."/>
            <person name="Sanz C."/>
            <person name="Schackwitz W."/>
            <person name="Schmutz J."/>
            <person name="Shahriari M."/>
            <person name="Shelest E."/>
            <person name="Silva-Franco F."/>
            <person name="Soanes D."/>
            <person name="Syed K."/>
            <person name="Tagua V.G."/>
            <person name="Talbot N.J."/>
            <person name="Thon M."/>
            <person name="De vries R.P."/>
            <person name="Wiebenga A."/>
            <person name="Yadav J.S."/>
            <person name="Braun E.L."/>
            <person name="Baker S."/>
            <person name="Garre V."/>
            <person name="Horwitz B."/>
            <person name="Torres-Martinez S."/>
            <person name="Idnurm A."/>
            <person name="Herrera-Estrella A."/>
            <person name="Gabaldon T."/>
            <person name="Grigoriev I.V."/>
        </authorList>
    </citation>
    <scope>NUCLEOTIDE SEQUENCE [LARGE SCALE GENOMIC DNA]</scope>
    <source>
        <strain evidence="14">NRRL 1555(-)</strain>
    </source>
</reference>
<evidence type="ECO:0000256" key="6">
    <source>
        <dbReference type="ARBA" id="ARBA00022999"/>
    </source>
</evidence>
<dbReference type="FunFam" id="3.30.505.10:FF:000056">
    <property type="entry name" value="Transcription elongation factor Spt6"/>
    <property type="match status" value="1"/>
</dbReference>
<dbReference type="InterPro" id="IPR003029">
    <property type="entry name" value="S1_domain"/>
</dbReference>
<dbReference type="SUPFAM" id="SSF53098">
    <property type="entry name" value="Ribonuclease H-like"/>
    <property type="match status" value="1"/>
</dbReference>
<evidence type="ECO:0000256" key="3">
    <source>
        <dbReference type="ARBA" id="ARBA00009253"/>
    </source>
</evidence>
<evidence type="ECO:0000313" key="13">
    <source>
        <dbReference type="EMBL" id="OAD76644.1"/>
    </source>
</evidence>
<evidence type="ECO:0000256" key="4">
    <source>
        <dbReference type="ARBA" id="ARBA00020248"/>
    </source>
</evidence>
<dbReference type="Gene3D" id="1.10.150.850">
    <property type="entry name" value="Spt6, helix-hairpin-helix domain"/>
    <property type="match status" value="1"/>
</dbReference>
<dbReference type="PROSITE" id="PS50126">
    <property type="entry name" value="S1"/>
    <property type="match status" value="1"/>
</dbReference>
<dbReference type="Pfam" id="PF21710">
    <property type="entry name" value="Spt6_S1"/>
    <property type="match status" value="1"/>
</dbReference>
<comment type="subcellular location">
    <subcellularLocation>
        <location evidence="2">Chromosome</location>
    </subcellularLocation>
    <subcellularLocation>
        <location evidence="1">Nucleus</location>
    </subcellularLocation>
</comment>
<proteinExistence type="inferred from homology"/>
<dbReference type="InterPro" id="IPR032706">
    <property type="entry name" value="Spt6_HHH"/>
</dbReference>
<accession>A0A167NUK9</accession>
<dbReference type="Gene3D" id="3.30.505.10">
    <property type="entry name" value="SH2 domain"/>
    <property type="match status" value="2"/>
</dbReference>
<dbReference type="InterPro" id="IPR023319">
    <property type="entry name" value="Tex-like_HTH_dom_sf"/>
</dbReference>
<feature type="region of interest" description="Disordered" evidence="11">
    <location>
        <begin position="1"/>
        <end position="146"/>
    </location>
</feature>
<dbReference type="InParanoid" id="A0A167NUK9"/>
<dbReference type="Pfam" id="PF14635">
    <property type="entry name" value="HHH_7"/>
    <property type="match status" value="1"/>
</dbReference>
<feature type="compositionally biased region" description="Basic and acidic residues" evidence="11">
    <location>
        <begin position="87"/>
        <end position="104"/>
    </location>
</feature>
<dbReference type="FunFam" id="1.10.10.2740:FF:000002">
    <property type="entry name" value="Transcription elongation factor Spt6"/>
    <property type="match status" value="1"/>
</dbReference>
<evidence type="ECO:0000313" key="14">
    <source>
        <dbReference type="Proteomes" id="UP000077315"/>
    </source>
</evidence>
<dbReference type="GO" id="GO:0031491">
    <property type="term" value="F:nucleosome binding"/>
    <property type="evidence" value="ECO:0007669"/>
    <property type="project" value="TreeGrafter"/>
</dbReference>
<dbReference type="InterPro" id="IPR017072">
    <property type="entry name" value="TF_Spt6"/>
</dbReference>
<dbReference type="GeneID" id="29004861"/>
<comment type="function">
    <text evidence="10">Histone H3-H4 chaperone that plays a role in maintenance of chromatin structure during RNA polymerase II transcription elongation thereby repressing transcription initiation from cryptic promoters. Mediates the reassembly of nucleosomes onto the promoters of at least a selected set of genes during repression; the nucleosome reassembly is essential for transcriptional repression. Essential for viability.</text>
</comment>
<organism evidence="13 14">
    <name type="scientific">Phycomyces blakesleeanus (strain ATCC 8743b / DSM 1359 / FGSC 10004 / NBRC 33097 / NRRL 1555)</name>
    <dbReference type="NCBI Taxonomy" id="763407"/>
    <lineage>
        <taxon>Eukaryota</taxon>
        <taxon>Fungi</taxon>
        <taxon>Fungi incertae sedis</taxon>
        <taxon>Mucoromycota</taxon>
        <taxon>Mucoromycotina</taxon>
        <taxon>Mucoromycetes</taxon>
        <taxon>Mucorales</taxon>
        <taxon>Phycomycetaceae</taxon>
        <taxon>Phycomyces</taxon>
    </lineage>
</organism>
<dbReference type="GO" id="GO:0034728">
    <property type="term" value="P:nucleosome organization"/>
    <property type="evidence" value="ECO:0007669"/>
    <property type="project" value="TreeGrafter"/>
</dbReference>
<dbReference type="PIRSF" id="PIRSF036947">
    <property type="entry name" value="Spt6"/>
    <property type="match status" value="1"/>
</dbReference>
<evidence type="ECO:0000256" key="7">
    <source>
        <dbReference type="ARBA" id="ARBA00023163"/>
    </source>
</evidence>
<dbReference type="GO" id="GO:0042393">
    <property type="term" value="F:histone binding"/>
    <property type="evidence" value="ECO:0007669"/>
    <property type="project" value="TreeGrafter"/>
</dbReference>
<dbReference type="OrthoDB" id="995477at2759"/>
<dbReference type="CDD" id="cd09918">
    <property type="entry name" value="SH2_Nterm_SPT6_like"/>
    <property type="match status" value="1"/>
</dbReference>
<dbReference type="InterPro" id="IPR010994">
    <property type="entry name" value="RuvA_2-like"/>
</dbReference>
<sequence length="1318" mass="152369">DDEEDEEDEEDDEEEARKVAEGFIVSDEEEDQESDDSAEVTVRRKKRKKVEEYDEELDEEDLDLLEENTGIKLARSAGPKLKRLKRGREDPVGSSHEKSDKFFSDDEEVAVSRGAARRYDEPDDDLDEVLGDRHRDDRNARYYDENRGRRAKGGKAIMDILPEGLSEDVVSDMYDIFGDGGDYEWALHDDELVSTDKERREPQLSDIFEPSELAERMLTEQDDAIRTRDVPERLQMRFEGLKKSFEKASIEEVREESSWIARQMCRVRGWDQPPEKFLKSINFIVEFFNREFLEVPHIKDHRRDFFTEIDKTTGMTTETLTTDDLWEIYDYDYKYQSFADRRDALKDFVAKCHLDDEYVSEWINKMERVEEIADMTDYISLKFSNRINAMHQQSKAPKRPTNKSLYEISLQTRIPEFLPYFGITARQFGSNYMENNRRYYPEDSLGNPEIEAEAYISGSFIDPYRVLKATKDILAQEIAFDPQVRKAMRRDWEIRAVVSVQPTDKGFTVIDELHPMHPFKYLREKPISHFVDGQFLQILKGEADNLLTVKIDVAGYDQWLNRIAEFYISDGYSDSVQQWNVQRKDVLELALRDHLVPLMDKYVREKLRMEAQEYLCKAASRSLQAKINIGPFRGPDSDRYKNGIPRVVTISSGNGTMKDPVMAVFVNPRGKVVDQIQVPNLREERHWKDMMDFIRSRKPNVVGVAGYNAETRRLIKHMQTMVSEINQQRDSITGATDLVVVDDEAARLYKNSKRAQEEFADFPEVMRYCIALARRLQNPVLEYVGLGRDLLAIPHHQLQHLVPEDQLFFYLERALINVVNDLGVDLNAAIHSPYLANALQYIAGFGPRKAQSILKKLDNSGELESRTALVLRKLTPANTFMNSASYLRIRDVDGADILDDTRIHPQDYELARKMAGDALEIDEDVMENFDNKVAIVTRVITEYPDKLNDLILDDYAVVLRKQYHQPKRQILEHIKHELQGPYHDRRQRYSRPSMEETFIMVTGETKQVLSEGFIVPATITSVRGKIANCVLGSGLEGMIYVDNASDDRVMNIGDVLQPGETINCKVLRIDREKFLVDLSAKASDTKPNSDFPLRKLPDDKYYDRVAEAMATDKRKANRRKQAKSTRVINHPLFRPFNHRQAEVYLQDRQRGDLVIRPSSRGYDHIAVTWKVDEGIYQHVDVLELKQSNEYGSGSKLQIEDTVFEDLDELIVTYVEAVARKVEELMAHSKYQAGGIEALEERLAATTRANPKMSAYGFCLSEKAGYFDLGFKFNANSPMMRWVIKVLPDGYRLRDTAHPSVDDLINGFKRRQAAEASRR</sequence>
<evidence type="ECO:0000256" key="8">
    <source>
        <dbReference type="ARBA" id="ARBA00023242"/>
    </source>
</evidence>
<evidence type="ECO:0000256" key="2">
    <source>
        <dbReference type="ARBA" id="ARBA00004286"/>
    </source>
</evidence>
<dbReference type="GO" id="GO:0008023">
    <property type="term" value="C:transcription elongation factor complex"/>
    <property type="evidence" value="ECO:0007669"/>
    <property type="project" value="TreeGrafter"/>
</dbReference>
<keyword evidence="8" id="KW-0539">Nucleus</keyword>
<evidence type="ECO:0000256" key="9">
    <source>
        <dbReference type="ARBA" id="ARBA00029871"/>
    </source>
</evidence>
<dbReference type="CDD" id="cd09928">
    <property type="entry name" value="SH2_Cterm_SPT6_like"/>
    <property type="match status" value="1"/>
</dbReference>
<protein>
    <recommendedName>
        <fullName evidence="4">Transcription elongation factor SPT6</fullName>
    </recommendedName>
    <alternativeName>
        <fullName evidence="9">Chromatin elongation factor SPT6</fullName>
    </alternativeName>
</protein>
<dbReference type="Pfam" id="PF14632">
    <property type="entry name" value="SPT6_acidic"/>
    <property type="match status" value="1"/>
</dbReference>
<feature type="non-terminal residue" evidence="13">
    <location>
        <position position="1"/>
    </location>
</feature>
<dbReference type="PANTHER" id="PTHR10145:SF6">
    <property type="entry name" value="TRANSCRIPTION ELONGATION FACTOR SPT6"/>
    <property type="match status" value="1"/>
</dbReference>
<evidence type="ECO:0000256" key="11">
    <source>
        <dbReference type="SAM" id="MobiDB-lite"/>
    </source>
</evidence>
<dbReference type="InterPro" id="IPR037027">
    <property type="entry name" value="YqgF/RNaseH-like_dom_sf"/>
</dbReference>
<dbReference type="Pfam" id="PF14641">
    <property type="entry name" value="HTH_44"/>
    <property type="match status" value="1"/>
</dbReference>
<feature type="compositionally biased region" description="Acidic residues" evidence="11">
    <location>
        <begin position="52"/>
        <end position="66"/>
    </location>
</feature>
<feature type="compositionally biased region" description="Acidic residues" evidence="11">
    <location>
        <begin position="1"/>
        <end position="14"/>
    </location>
</feature>
<dbReference type="Gene3D" id="2.40.50.140">
    <property type="entry name" value="Nucleic acid-binding proteins"/>
    <property type="match status" value="1"/>
</dbReference>
<dbReference type="InterPro" id="IPR028231">
    <property type="entry name" value="Spt6_YqgF"/>
</dbReference>
<gene>
    <name evidence="13" type="ORF">PHYBLDRAFT_96150</name>
</gene>
<dbReference type="Gene3D" id="1.10.10.2740">
    <property type="entry name" value="Spt6, Death-like domain"/>
    <property type="match status" value="1"/>
</dbReference>
<dbReference type="InterPro" id="IPR023323">
    <property type="entry name" value="Tex-like_dom_sf"/>
</dbReference>
<feature type="compositionally biased region" description="Basic and acidic residues" evidence="11">
    <location>
        <begin position="130"/>
        <end position="146"/>
    </location>
</feature>
<dbReference type="InterPro" id="IPR012337">
    <property type="entry name" value="RNaseH-like_sf"/>
</dbReference>
<feature type="compositionally biased region" description="Acidic residues" evidence="11">
    <location>
        <begin position="26"/>
        <end position="38"/>
    </location>
</feature>
<dbReference type="InterPro" id="IPR055179">
    <property type="entry name" value="Tex-like_central_region"/>
</dbReference>
<dbReference type="SMART" id="SM00316">
    <property type="entry name" value="S1"/>
    <property type="match status" value="1"/>
</dbReference>
<feature type="domain" description="S1 motif" evidence="12">
    <location>
        <begin position="1012"/>
        <end position="1081"/>
    </location>
</feature>
<dbReference type="InterPro" id="IPR035420">
    <property type="entry name" value="Spt6_SH2"/>
</dbReference>
<dbReference type="VEuPathDB" id="FungiDB:PHYBLDRAFT_96150"/>
<dbReference type="Pfam" id="PF14633">
    <property type="entry name" value="SH2_2"/>
    <property type="match status" value="1"/>
</dbReference>
<dbReference type="Pfam" id="PF14639">
    <property type="entry name" value="YqgF"/>
    <property type="match status" value="1"/>
</dbReference>
<dbReference type="PANTHER" id="PTHR10145">
    <property type="entry name" value="TRANSCRIPTION ELONGATION FACTOR SPT6"/>
    <property type="match status" value="1"/>
</dbReference>
<dbReference type="RefSeq" id="XP_018294684.1">
    <property type="nucleotide sequence ID" value="XM_018443956.1"/>
</dbReference>
<dbReference type="STRING" id="763407.A0A167NUK9"/>
<name>A0A167NUK9_PHYB8</name>
<dbReference type="InterPro" id="IPR049540">
    <property type="entry name" value="Spt6-like_S1"/>
</dbReference>
<dbReference type="SMART" id="SM00252">
    <property type="entry name" value="SH2"/>
    <property type="match status" value="1"/>
</dbReference>
<dbReference type="GO" id="GO:0140673">
    <property type="term" value="P:transcription elongation-coupled chromatin remodeling"/>
    <property type="evidence" value="ECO:0007669"/>
    <property type="project" value="InterPro"/>
</dbReference>
<dbReference type="Gene3D" id="3.30.420.140">
    <property type="entry name" value="YqgF/RNase H-like domain"/>
    <property type="match status" value="1"/>
</dbReference>